<name>A0ACB9FST2_9ASTR</name>
<sequence length="247" mass="28938">MKEYSTPFPQRQISTSPSSRKKSQSKKSRKARIISSTHIGRRFVIKRANKNIETYKCISDVMELPDSDLQKITGLRIDRFNENESSKMLIKVLKQRGFIVYEENKVQEEPLEIVHIVTWELLSKTEQFIITYHNDNWMVCNILRAQRKMRMRKRKRHLLGMSNILTAVMMRKSLLTLKFHLLNLMGQSHNGSDSQYGLSEGKKKVVPISTYVPIVYWEYVDGNYELKRGTGAMENYNSIELLCINEK</sequence>
<dbReference type="EMBL" id="CM042033">
    <property type="protein sequence ID" value="KAI3774180.1"/>
    <property type="molecule type" value="Genomic_DNA"/>
</dbReference>
<accession>A0ACB9FST2</accession>
<reference evidence="2" key="1">
    <citation type="journal article" date="2022" name="Mol. Ecol. Resour.">
        <title>The genomes of chicory, endive, great burdock and yacon provide insights into Asteraceae palaeo-polyploidization history and plant inulin production.</title>
        <authorList>
            <person name="Fan W."/>
            <person name="Wang S."/>
            <person name="Wang H."/>
            <person name="Wang A."/>
            <person name="Jiang F."/>
            <person name="Liu H."/>
            <person name="Zhao H."/>
            <person name="Xu D."/>
            <person name="Zhang Y."/>
        </authorList>
    </citation>
    <scope>NUCLEOTIDE SEQUENCE [LARGE SCALE GENOMIC DNA]</scope>
    <source>
        <strain evidence="2">cv. Yunnan</strain>
    </source>
</reference>
<organism evidence="1 2">
    <name type="scientific">Smallanthus sonchifolius</name>
    <dbReference type="NCBI Taxonomy" id="185202"/>
    <lineage>
        <taxon>Eukaryota</taxon>
        <taxon>Viridiplantae</taxon>
        <taxon>Streptophyta</taxon>
        <taxon>Embryophyta</taxon>
        <taxon>Tracheophyta</taxon>
        <taxon>Spermatophyta</taxon>
        <taxon>Magnoliopsida</taxon>
        <taxon>eudicotyledons</taxon>
        <taxon>Gunneridae</taxon>
        <taxon>Pentapetalae</taxon>
        <taxon>asterids</taxon>
        <taxon>campanulids</taxon>
        <taxon>Asterales</taxon>
        <taxon>Asteraceae</taxon>
        <taxon>Asteroideae</taxon>
        <taxon>Heliantheae alliance</taxon>
        <taxon>Millerieae</taxon>
        <taxon>Smallanthus</taxon>
    </lineage>
</organism>
<evidence type="ECO:0000313" key="1">
    <source>
        <dbReference type="EMBL" id="KAI3774180.1"/>
    </source>
</evidence>
<reference evidence="1 2" key="2">
    <citation type="journal article" date="2022" name="Mol. Ecol. Resour.">
        <title>The genomes of chicory, endive, great burdock and yacon provide insights into Asteraceae paleo-polyploidization history and plant inulin production.</title>
        <authorList>
            <person name="Fan W."/>
            <person name="Wang S."/>
            <person name="Wang H."/>
            <person name="Wang A."/>
            <person name="Jiang F."/>
            <person name="Liu H."/>
            <person name="Zhao H."/>
            <person name="Xu D."/>
            <person name="Zhang Y."/>
        </authorList>
    </citation>
    <scope>NUCLEOTIDE SEQUENCE [LARGE SCALE GENOMIC DNA]</scope>
    <source>
        <strain evidence="2">cv. Yunnan</strain>
        <tissue evidence="1">Leaves</tissue>
    </source>
</reference>
<protein>
    <submittedName>
        <fullName evidence="1">Uncharacterized protein</fullName>
    </submittedName>
</protein>
<proteinExistence type="predicted"/>
<dbReference type="Proteomes" id="UP001056120">
    <property type="component" value="Linkage Group LG16"/>
</dbReference>
<comment type="caution">
    <text evidence="1">The sequence shown here is derived from an EMBL/GenBank/DDBJ whole genome shotgun (WGS) entry which is preliminary data.</text>
</comment>
<evidence type="ECO:0000313" key="2">
    <source>
        <dbReference type="Proteomes" id="UP001056120"/>
    </source>
</evidence>
<keyword evidence="2" id="KW-1185">Reference proteome</keyword>
<gene>
    <name evidence="1" type="ORF">L1987_48725</name>
</gene>